<dbReference type="AlphaFoldDB" id="A0AA38M5G4"/>
<keyword evidence="1" id="KW-0433">Leucine-rich repeat</keyword>
<dbReference type="InterPro" id="IPR003591">
    <property type="entry name" value="Leu-rich_rpt_typical-subtyp"/>
</dbReference>
<evidence type="ECO:0000256" key="4">
    <source>
        <dbReference type="SAM" id="SignalP"/>
    </source>
</evidence>
<dbReference type="GO" id="GO:0031012">
    <property type="term" value="C:extracellular matrix"/>
    <property type="evidence" value="ECO:0007669"/>
    <property type="project" value="TreeGrafter"/>
</dbReference>
<organism evidence="5 6">
    <name type="scientific">Zophobas morio</name>
    <dbReference type="NCBI Taxonomy" id="2755281"/>
    <lineage>
        <taxon>Eukaryota</taxon>
        <taxon>Metazoa</taxon>
        <taxon>Ecdysozoa</taxon>
        <taxon>Arthropoda</taxon>
        <taxon>Hexapoda</taxon>
        <taxon>Insecta</taxon>
        <taxon>Pterygota</taxon>
        <taxon>Neoptera</taxon>
        <taxon>Endopterygota</taxon>
        <taxon>Coleoptera</taxon>
        <taxon>Polyphaga</taxon>
        <taxon>Cucujiformia</taxon>
        <taxon>Tenebrionidae</taxon>
        <taxon>Zophobas</taxon>
    </lineage>
</organism>
<dbReference type="Proteomes" id="UP001168821">
    <property type="component" value="Unassembled WGS sequence"/>
</dbReference>
<feature type="signal peptide" evidence="4">
    <location>
        <begin position="1"/>
        <end position="19"/>
    </location>
</feature>
<dbReference type="InterPro" id="IPR050328">
    <property type="entry name" value="Dev_Immune_Receptor"/>
</dbReference>
<reference evidence="5" key="1">
    <citation type="journal article" date="2023" name="G3 (Bethesda)">
        <title>Whole genome assemblies of Zophobas morio and Tenebrio molitor.</title>
        <authorList>
            <person name="Kaur S."/>
            <person name="Stinson S.A."/>
            <person name="diCenzo G.C."/>
        </authorList>
    </citation>
    <scope>NUCLEOTIDE SEQUENCE</scope>
    <source>
        <strain evidence="5">QUZm001</strain>
    </source>
</reference>
<dbReference type="SMART" id="SM00369">
    <property type="entry name" value="LRR_TYP"/>
    <property type="match status" value="4"/>
</dbReference>
<dbReference type="GO" id="GO:0005615">
    <property type="term" value="C:extracellular space"/>
    <property type="evidence" value="ECO:0007669"/>
    <property type="project" value="TreeGrafter"/>
</dbReference>
<dbReference type="PANTHER" id="PTHR24373">
    <property type="entry name" value="SLIT RELATED LEUCINE-RICH REPEAT NEURONAL PROTEIN"/>
    <property type="match status" value="1"/>
</dbReference>
<name>A0AA38M5G4_9CUCU</name>
<proteinExistence type="predicted"/>
<evidence type="ECO:0000313" key="5">
    <source>
        <dbReference type="EMBL" id="KAJ3644810.1"/>
    </source>
</evidence>
<keyword evidence="6" id="KW-1185">Reference proteome</keyword>
<dbReference type="Gene3D" id="3.80.10.10">
    <property type="entry name" value="Ribonuclease Inhibitor"/>
    <property type="match status" value="2"/>
</dbReference>
<keyword evidence="2 4" id="KW-0732">Signal</keyword>
<dbReference type="InterPro" id="IPR001611">
    <property type="entry name" value="Leu-rich_rpt"/>
</dbReference>
<keyword evidence="3" id="KW-0677">Repeat</keyword>
<evidence type="ECO:0000256" key="2">
    <source>
        <dbReference type="ARBA" id="ARBA00022729"/>
    </source>
</evidence>
<accession>A0AA38M5G4</accession>
<dbReference type="Pfam" id="PF13855">
    <property type="entry name" value="LRR_8"/>
    <property type="match status" value="1"/>
</dbReference>
<sequence>MSFLQTLFIFVTFYKHVLACDSYSFDYEILAQKRFVQHFYNVEEISECYDNHSVFVENYYIPELCCKIFACKNILEAITFNNCFIRKFEENCFSNCVQNVRTCIRVTRNHLTTIKKHTFRDLDVIQIDLNNNFIEELEDEAFLNLNNLLTLHLDRNLLTVINSKAFALIPRLQSLGLLGNRIRTLQTGFFSFLSARNSEINLACNEISQLNKSAFDSLSSRVILDLILSGNTIEILPDDIFNNHSWRSVDLAFNPLKKISRHFCDKQCVMQIFEFNCTSLGLEDVEFIVNWAKVKEVDLHGGGCLQYNVTVMSPTKLCGGATNFEDIFSWKFYTGFYLLLLNYI</sequence>
<gene>
    <name evidence="5" type="ORF">Zmor_022513</name>
</gene>
<evidence type="ECO:0000256" key="1">
    <source>
        <dbReference type="ARBA" id="ARBA00022614"/>
    </source>
</evidence>
<dbReference type="SUPFAM" id="SSF52058">
    <property type="entry name" value="L domain-like"/>
    <property type="match status" value="1"/>
</dbReference>
<evidence type="ECO:0000313" key="6">
    <source>
        <dbReference type="Proteomes" id="UP001168821"/>
    </source>
</evidence>
<feature type="chain" id="PRO_5041260339" evidence="4">
    <location>
        <begin position="20"/>
        <end position="344"/>
    </location>
</feature>
<protein>
    <submittedName>
        <fullName evidence="5">Uncharacterized protein</fullName>
    </submittedName>
</protein>
<dbReference type="PANTHER" id="PTHR24373:SF370">
    <property type="entry name" value="FISH-LIPS, ISOFORM E"/>
    <property type="match status" value="1"/>
</dbReference>
<comment type="caution">
    <text evidence="5">The sequence shown here is derived from an EMBL/GenBank/DDBJ whole genome shotgun (WGS) entry which is preliminary data.</text>
</comment>
<dbReference type="InterPro" id="IPR032675">
    <property type="entry name" value="LRR_dom_sf"/>
</dbReference>
<evidence type="ECO:0000256" key="3">
    <source>
        <dbReference type="ARBA" id="ARBA00022737"/>
    </source>
</evidence>
<dbReference type="EMBL" id="JALNTZ010000007">
    <property type="protein sequence ID" value="KAJ3644810.1"/>
    <property type="molecule type" value="Genomic_DNA"/>
</dbReference>